<dbReference type="EMBL" id="JBHLVF010000017">
    <property type="protein sequence ID" value="MFC0392117.1"/>
    <property type="molecule type" value="Genomic_DNA"/>
</dbReference>
<dbReference type="PANTHER" id="PTHR46211">
    <property type="entry name" value="GLYCEROPHOSPHORYL DIESTER PHOSPHODIESTERASE"/>
    <property type="match status" value="1"/>
</dbReference>
<dbReference type="RefSeq" id="WP_204819238.1">
    <property type="nucleotide sequence ID" value="NZ_JANHOF010000003.1"/>
</dbReference>
<comment type="caution">
    <text evidence="2">The sequence shown here is derived from an EMBL/GenBank/DDBJ whole genome shotgun (WGS) entry which is preliminary data.</text>
</comment>
<accession>A0ABV6J8K9</accession>
<organism evidence="2 3">
    <name type="scientific">Paenibacillus mendelii</name>
    <dbReference type="NCBI Taxonomy" id="206163"/>
    <lineage>
        <taxon>Bacteria</taxon>
        <taxon>Bacillati</taxon>
        <taxon>Bacillota</taxon>
        <taxon>Bacilli</taxon>
        <taxon>Bacillales</taxon>
        <taxon>Paenibacillaceae</taxon>
        <taxon>Paenibacillus</taxon>
    </lineage>
</organism>
<gene>
    <name evidence="2" type="ORF">ACFFJ8_12170</name>
</gene>
<dbReference type="CDD" id="cd08556">
    <property type="entry name" value="GDPD"/>
    <property type="match status" value="1"/>
</dbReference>
<evidence type="ECO:0000259" key="1">
    <source>
        <dbReference type="PROSITE" id="PS51704"/>
    </source>
</evidence>
<dbReference type="PANTHER" id="PTHR46211:SF1">
    <property type="entry name" value="GLYCEROPHOSPHODIESTER PHOSPHODIESTERASE, CYTOPLASMIC"/>
    <property type="match status" value="1"/>
</dbReference>
<reference evidence="2 3" key="1">
    <citation type="submission" date="2024-09" db="EMBL/GenBank/DDBJ databases">
        <authorList>
            <person name="Sun Q."/>
            <person name="Mori K."/>
        </authorList>
    </citation>
    <scope>NUCLEOTIDE SEQUENCE [LARGE SCALE GENOMIC DNA]</scope>
    <source>
        <strain evidence="2 3">CCM 4839</strain>
    </source>
</reference>
<dbReference type="Proteomes" id="UP001589818">
    <property type="component" value="Unassembled WGS sequence"/>
</dbReference>
<feature type="domain" description="GP-PDE" evidence="1">
    <location>
        <begin position="4"/>
        <end position="234"/>
    </location>
</feature>
<dbReference type="InterPro" id="IPR017946">
    <property type="entry name" value="PLC-like_Pdiesterase_TIM-brl"/>
</dbReference>
<name>A0ABV6J8K9_9BACL</name>
<dbReference type="PROSITE" id="PS51704">
    <property type="entry name" value="GP_PDE"/>
    <property type="match status" value="1"/>
</dbReference>
<dbReference type="SUPFAM" id="SSF51695">
    <property type="entry name" value="PLC-like phosphodiesterases"/>
    <property type="match status" value="1"/>
</dbReference>
<sequence>MKLPMVAAHTGCGTAPDNTWASFLEGIQMNADIVEIDIRVTSDGTAILLHDDSPYLREYTYEQLNQAEYRTKLDAIYEEHEIVRLEDVLRYIEPYDTKLNLDVKDVSAIDPTIALVQRYHAQERIFITGCSDGITQRYPDIQVMLNTPDDLSQEDREDYASFASRVCREAANGSYSGLNMAYGTCQERVTEMASELNLAVWVYTVNRREDMKRLINLGVDAITTRNPILLQDIINNYSS</sequence>
<evidence type="ECO:0000313" key="2">
    <source>
        <dbReference type="EMBL" id="MFC0392117.1"/>
    </source>
</evidence>
<dbReference type="Gene3D" id="3.20.20.190">
    <property type="entry name" value="Phosphatidylinositol (PI) phosphodiesterase"/>
    <property type="match status" value="1"/>
</dbReference>
<evidence type="ECO:0000313" key="3">
    <source>
        <dbReference type="Proteomes" id="UP001589818"/>
    </source>
</evidence>
<protein>
    <submittedName>
        <fullName evidence="2">Glycerophosphodiester phosphodiesterase</fullName>
    </submittedName>
</protein>
<dbReference type="Pfam" id="PF03009">
    <property type="entry name" value="GDPD"/>
    <property type="match status" value="1"/>
</dbReference>
<keyword evidence="3" id="KW-1185">Reference proteome</keyword>
<proteinExistence type="predicted"/>
<dbReference type="InterPro" id="IPR030395">
    <property type="entry name" value="GP_PDE_dom"/>
</dbReference>